<keyword evidence="7" id="KW-1185">Reference proteome</keyword>
<evidence type="ECO:0000256" key="4">
    <source>
        <dbReference type="HAMAP-Rule" id="MF_00028"/>
    </source>
</evidence>
<dbReference type="HAMAP" id="MF_00028">
    <property type="entry name" value="CobQ"/>
    <property type="match status" value="1"/>
</dbReference>
<dbReference type="InterPro" id="IPR002586">
    <property type="entry name" value="CobQ/CobB/MinD/ParA_Nub-bd_dom"/>
</dbReference>
<comment type="pathway">
    <text evidence="1 4">Cofactor biosynthesis; adenosylcobalamin biosynthesis.</text>
</comment>
<sequence length="283" mass="31480">MKGIMIQGTASNVGKSLVVTAVCRMLVNEGLSVAPFKSQNMSNYVQVLQDGLEISRAQALQAEAAKVDPTVWMNPIVLKPSSDLKAEVVMLGKTKKTLTGRDYRNSFYETGLAVIKDSLHHLNQQYDVLVMEGAGSPVELNLKNNELVNMKIAELADVPVLLIADIDRGGVFASIIGTLELLSHPERKRVKGIIINKFRGDQSLFAEGIRWIEKNTRLPVLGIIPHIHHTIEREDSYGTEGQVPCPEPPVSTAVDRYDDLAAQIKNHLDWEHMINIINQWDRQ</sequence>
<evidence type="ECO:0000256" key="3">
    <source>
        <dbReference type="ARBA" id="ARBA00022962"/>
    </source>
</evidence>
<dbReference type="NCBIfam" id="NF001989">
    <property type="entry name" value="PRK00784.1"/>
    <property type="match status" value="1"/>
</dbReference>
<evidence type="ECO:0000256" key="2">
    <source>
        <dbReference type="ARBA" id="ARBA00022573"/>
    </source>
</evidence>
<keyword evidence="3 4" id="KW-0315">Glutamine amidotransferase</keyword>
<dbReference type="CDD" id="cd05389">
    <property type="entry name" value="CobQ_N"/>
    <property type="match status" value="1"/>
</dbReference>
<dbReference type="Pfam" id="PF01656">
    <property type="entry name" value="CbiA"/>
    <property type="match status" value="1"/>
</dbReference>
<keyword evidence="2 4" id="KW-0169">Cobalamin biosynthesis</keyword>
<comment type="caution">
    <text evidence="4">Lacks conserved residue(s) required for the propagation of feature annotation.</text>
</comment>
<feature type="domain" description="CobQ/CobB/MinD/ParA nucleotide binding" evidence="5">
    <location>
        <begin position="4"/>
        <end position="232"/>
    </location>
</feature>
<dbReference type="InterPro" id="IPR004459">
    <property type="entry name" value="CobQ_synth"/>
</dbReference>
<organism evidence="6 7">
    <name type="scientific">Virgibacillus phasianinus</name>
    <dbReference type="NCBI Taxonomy" id="2017483"/>
    <lineage>
        <taxon>Bacteria</taxon>
        <taxon>Bacillati</taxon>
        <taxon>Bacillota</taxon>
        <taxon>Bacilli</taxon>
        <taxon>Bacillales</taxon>
        <taxon>Bacillaceae</taxon>
        <taxon>Virgibacillus</taxon>
    </lineage>
</organism>
<gene>
    <name evidence="4" type="primary">cobQ</name>
    <name evidence="6" type="ORF">CFK37_06610</name>
</gene>
<dbReference type="PANTHER" id="PTHR21343">
    <property type="entry name" value="DETHIOBIOTIN SYNTHETASE"/>
    <property type="match status" value="1"/>
</dbReference>
<dbReference type="PANTHER" id="PTHR21343:SF1">
    <property type="entry name" value="COBYRIC ACID SYNTHASE"/>
    <property type="match status" value="1"/>
</dbReference>
<dbReference type="EMBL" id="CP022315">
    <property type="protein sequence ID" value="ASK61853.1"/>
    <property type="molecule type" value="Genomic_DNA"/>
</dbReference>
<dbReference type="GO" id="GO:0009236">
    <property type="term" value="P:cobalamin biosynthetic process"/>
    <property type="evidence" value="ECO:0007669"/>
    <property type="project" value="UniProtKB-UniRule"/>
</dbReference>
<reference evidence="6 7" key="1">
    <citation type="submission" date="2017-07" db="EMBL/GenBank/DDBJ databases">
        <title>Virgibacillus sp. LM2416.</title>
        <authorList>
            <person name="Tak E.J."/>
            <person name="Bae J.-W."/>
        </authorList>
    </citation>
    <scope>NUCLEOTIDE SEQUENCE [LARGE SCALE GENOMIC DNA]</scope>
    <source>
        <strain evidence="6 7">LM2416</strain>
    </source>
</reference>
<dbReference type="Gene3D" id="3.40.50.300">
    <property type="entry name" value="P-loop containing nucleotide triphosphate hydrolases"/>
    <property type="match status" value="1"/>
</dbReference>
<dbReference type="OrthoDB" id="9808302at2"/>
<accession>A0A220U252</accession>
<proteinExistence type="inferred from homology"/>
<evidence type="ECO:0000313" key="7">
    <source>
        <dbReference type="Proteomes" id="UP000198312"/>
    </source>
</evidence>
<dbReference type="AlphaFoldDB" id="A0A220U252"/>
<evidence type="ECO:0000256" key="1">
    <source>
        <dbReference type="ARBA" id="ARBA00004953"/>
    </source>
</evidence>
<protein>
    <recommendedName>
        <fullName evidence="4">Cobyric acid synthase</fullName>
    </recommendedName>
</protein>
<dbReference type="InterPro" id="IPR047045">
    <property type="entry name" value="CobQ_N"/>
</dbReference>
<comment type="similarity">
    <text evidence="4">Belongs to the CobB/CobQ family. CobQ subfamily.</text>
</comment>
<dbReference type="GO" id="GO:0015420">
    <property type="term" value="F:ABC-type vitamin B12 transporter activity"/>
    <property type="evidence" value="ECO:0007669"/>
    <property type="project" value="UniProtKB-UniRule"/>
</dbReference>
<dbReference type="KEGG" id="vil:CFK37_06610"/>
<dbReference type="InterPro" id="IPR027417">
    <property type="entry name" value="P-loop_NTPase"/>
</dbReference>
<evidence type="ECO:0000313" key="6">
    <source>
        <dbReference type="EMBL" id="ASK61853.1"/>
    </source>
</evidence>
<dbReference type="SUPFAM" id="SSF52540">
    <property type="entry name" value="P-loop containing nucleoside triphosphate hydrolases"/>
    <property type="match status" value="1"/>
</dbReference>
<name>A0A220U252_9BACI</name>
<dbReference type="RefSeq" id="WP_089061113.1">
    <property type="nucleotide sequence ID" value="NZ_CP022315.1"/>
</dbReference>
<evidence type="ECO:0000259" key="5">
    <source>
        <dbReference type="Pfam" id="PF01656"/>
    </source>
</evidence>
<dbReference type="UniPathway" id="UPA00148"/>
<comment type="function">
    <text evidence="4">Catalyzes amidations at positions B, D, E, and G on adenosylcobyrinic A,C-diamide. NH(2) groups are provided by glutamine, and one molecule of ATP is hydrogenolyzed for each amidation.</text>
</comment>
<dbReference type="GO" id="GO:0003824">
    <property type="term" value="F:catalytic activity"/>
    <property type="evidence" value="ECO:0007669"/>
    <property type="project" value="InterPro"/>
</dbReference>
<dbReference type="Proteomes" id="UP000198312">
    <property type="component" value="Chromosome"/>
</dbReference>